<organism evidence="3 4">
    <name type="scientific">Enterocloster bolteae</name>
    <dbReference type="NCBI Taxonomy" id="208479"/>
    <lineage>
        <taxon>Bacteria</taxon>
        <taxon>Bacillati</taxon>
        <taxon>Bacillota</taxon>
        <taxon>Clostridia</taxon>
        <taxon>Lachnospirales</taxon>
        <taxon>Lachnospiraceae</taxon>
        <taxon>Enterocloster</taxon>
    </lineage>
</organism>
<dbReference type="InterPro" id="IPR036265">
    <property type="entry name" value="HIT-like_sf"/>
</dbReference>
<evidence type="ECO:0000313" key="4">
    <source>
        <dbReference type="Proteomes" id="UP000283975"/>
    </source>
</evidence>
<feature type="domain" description="HIT" evidence="2">
    <location>
        <begin position="4"/>
        <end position="108"/>
    </location>
</feature>
<dbReference type="InterPro" id="IPR011146">
    <property type="entry name" value="HIT-like"/>
</dbReference>
<proteinExistence type="predicted"/>
<dbReference type="Proteomes" id="UP000283975">
    <property type="component" value="Unassembled WGS sequence"/>
</dbReference>
<reference evidence="3 4" key="1">
    <citation type="submission" date="2018-08" db="EMBL/GenBank/DDBJ databases">
        <title>A genome reference for cultivated species of the human gut microbiota.</title>
        <authorList>
            <person name="Zou Y."/>
            <person name="Xue W."/>
            <person name="Luo G."/>
        </authorList>
    </citation>
    <scope>NUCLEOTIDE SEQUENCE [LARGE SCALE GENOMIC DNA]</scope>
    <source>
        <strain evidence="3 4">AM35-14</strain>
    </source>
</reference>
<comment type="caution">
    <text evidence="3">The sequence shown here is derived from an EMBL/GenBank/DDBJ whole genome shotgun (WGS) entry which is preliminary data.</text>
</comment>
<dbReference type="RefSeq" id="WP_002571818.1">
    <property type="nucleotide sequence ID" value="NZ_CATYQV010000029.1"/>
</dbReference>
<evidence type="ECO:0000259" key="2">
    <source>
        <dbReference type="PROSITE" id="PS51084"/>
    </source>
</evidence>
<dbReference type="PANTHER" id="PTHR42997:SF1">
    <property type="entry name" value="AP-4-A PHOSPHORYLASE"/>
    <property type="match status" value="1"/>
</dbReference>
<gene>
    <name evidence="3" type="ORF">DW839_03140</name>
</gene>
<dbReference type="PROSITE" id="PS51084">
    <property type="entry name" value="HIT_2"/>
    <property type="match status" value="1"/>
</dbReference>
<evidence type="ECO:0000256" key="1">
    <source>
        <dbReference type="PROSITE-ProRule" id="PRU00464"/>
    </source>
</evidence>
<evidence type="ECO:0000313" key="3">
    <source>
        <dbReference type="EMBL" id="RHC58515.1"/>
    </source>
</evidence>
<protein>
    <submittedName>
        <fullName evidence="3">HIT domain-containing protein</fullName>
    </submittedName>
</protein>
<sequence length="141" mass="16499">MNDCFYCENGEKLNSLMIEVCKLDYSTVYLNRDQKHKGRCIVMFKDHKTEYFQLTEEENRGYFAELAKTAQAVWNLYHPDKINYATFGDGVPHVHVHVVPKYKGGLQWGEAFHDDVEKVLLSEEEYQEMAKALREEICKPA</sequence>
<dbReference type="PANTHER" id="PTHR42997">
    <property type="entry name" value="HIT FAMILY HYDROLASE"/>
    <property type="match status" value="1"/>
</dbReference>
<dbReference type="SUPFAM" id="SSF54197">
    <property type="entry name" value="HIT-like"/>
    <property type="match status" value="1"/>
</dbReference>
<dbReference type="AlphaFoldDB" id="A0A414B0J3"/>
<accession>A0A414B0J3</accession>
<dbReference type="Pfam" id="PF01230">
    <property type="entry name" value="HIT"/>
    <property type="match status" value="1"/>
</dbReference>
<dbReference type="GO" id="GO:0003824">
    <property type="term" value="F:catalytic activity"/>
    <property type="evidence" value="ECO:0007669"/>
    <property type="project" value="InterPro"/>
</dbReference>
<dbReference type="EMBL" id="QSHZ01000002">
    <property type="protein sequence ID" value="RHC58515.1"/>
    <property type="molecule type" value="Genomic_DNA"/>
</dbReference>
<dbReference type="InterPro" id="IPR052908">
    <property type="entry name" value="AP-4-A_phosphorylase"/>
</dbReference>
<dbReference type="Gene3D" id="3.30.428.10">
    <property type="entry name" value="HIT-like"/>
    <property type="match status" value="1"/>
</dbReference>
<feature type="short sequence motif" description="Histidine triad motif" evidence="1">
    <location>
        <begin position="93"/>
        <end position="97"/>
    </location>
</feature>
<name>A0A414B0J3_9FIRM</name>